<dbReference type="PANTHER" id="PTHR35319:SF2">
    <property type="entry name" value="YCF54"/>
    <property type="match status" value="1"/>
</dbReference>
<comment type="similarity">
    <text evidence="1">Belongs to the ycf54 family.</text>
</comment>
<evidence type="ECO:0000256" key="1">
    <source>
        <dbReference type="ARBA" id="ARBA00043978"/>
    </source>
</evidence>
<dbReference type="Pfam" id="PF10674">
    <property type="entry name" value="Ycf54"/>
    <property type="match status" value="1"/>
</dbReference>
<dbReference type="InterPro" id="IPR019616">
    <property type="entry name" value="Ycf54"/>
</dbReference>
<evidence type="ECO:0008006" key="4">
    <source>
        <dbReference type="Google" id="ProtNLM"/>
    </source>
</evidence>
<reference evidence="2 3" key="1">
    <citation type="journal article" date="2014" name="Am. J. Bot.">
        <title>Genome assembly and annotation for red clover (Trifolium pratense; Fabaceae).</title>
        <authorList>
            <person name="Istvanek J."/>
            <person name="Jaros M."/>
            <person name="Krenek A."/>
            <person name="Repkova J."/>
        </authorList>
    </citation>
    <scope>NUCLEOTIDE SEQUENCE [LARGE SCALE GENOMIC DNA]</scope>
    <source>
        <strain evidence="3">cv. Tatra</strain>
        <tissue evidence="2">Young leaves</tissue>
    </source>
</reference>
<dbReference type="ExpressionAtlas" id="A0A2K3N5X3">
    <property type="expression patterns" value="baseline"/>
</dbReference>
<dbReference type="InterPro" id="IPR038409">
    <property type="entry name" value="Ycf54-like_sf"/>
</dbReference>
<dbReference type="EMBL" id="ASHM01016635">
    <property type="protein sequence ID" value="PNX98438.1"/>
    <property type="molecule type" value="Genomic_DNA"/>
</dbReference>
<dbReference type="Proteomes" id="UP000236291">
    <property type="component" value="Unassembled WGS sequence"/>
</dbReference>
<evidence type="ECO:0000313" key="3">
    <source>
        <dbReference type="Proteomes" id="UP000236291"/>
    </source>
</evidence>
<dbReference type="STRING" id="57577.A0A2K3N5X3"/>
<organism evidence="2 3">
    <name type="scientific">Trifolium pratense</name>
    <name type="common">Red clover</name>
    <dbReference type="NCBI Taxonomy" id="57577"/>
    <lineage>
        <taxon>Eukaryota</taxon>
        <taxon>Viridiplantae</taxon>
        <taxon>Streptophyta</taxon>
        <taxon>Embryophyta</taxon>
        <taxon>Tracheophyta</taxon>
        <taxon>Spermatophyta</taxon>
        <taxon>Magnoliopsida</taxon>
        <taxon>eudicotyledons</taxon>
        <taxon>Gunneridae</taxon>
        <taxon>Pentapetalae</taxon>
        <taxon>rosids</taxon>
        <taxon>fabids</taxon>
        <taxon>Fabales</taxon>
        <taxon>Fabaceae</taxon>
        <taxon>Papilionoideae</taxon>
        <taxon>50 kb inversion clade</taxon>
        <taxon>NPAAA clade</taxon>
        <taxon>Hologalegina</taxon>
        <taxon>IRL clade</taxon>
        <taxon>Trifolieae</taxon>
        <taxon>Trifolium</taxon>
    </lineage>
</organism>
<comment type="caution">
    <text evidence="2">The sequence shown here is derived from an EMBL/GenBank/DDBJ whole genome shotgun (WGS) entry which is preliminary data.</text>
</comment>
<gene>
    <name evidence="2" type="ORF">L195_g021686</name>
</gene>
<protein>
    <recommendedName>
        <fullName evidence="4">Ycf54-like protein</fullName>
    </recommendedName>
</protein>
<name>A0A2K3N5X3_TRIPR</name>
<evidence type="ECO:0000313" key="2">
    <source>
        <dbReference type="EMBL" id="PNX98438.1"/>
    </source>
</evidence>
<sequence>MLSMGTLTLNSSTTMVAHTTSNTLLGTKRHILSNKTHSLPMSLVSATNQNFTLISPFKKQTPFITAVASVQSDNVSSSDAPPTKNEFNKYYFIVANAKFMLDEEEHFQEQLFERRRYYGERNKEQDYWLVIEPKFLDSFPDITKRLRRPAVALVSTNGPWITFMKLRLDRVLSGSFEADSVEEALASNPANLEFDKPDKWVAPYPKYESGWWESFLLSGQKEVNSS</sequence>
<dbReference type="Gene3D" id="3.30.70.1860">
    <property type="entry name" value="Uncharacterised protein family Ycf54"/>
    <property type="match status" value="1"/>
</dbReference>
<dbReference type="AlphaFoldDB" id="A0A2K3N5X3"/>
<dbReference type="PANTHER" id="PTHR35319">
    <property type="match status" value="1"/>
</dbReference>
<reference evidence="2 3" key="2">
    <citation type="journal article" date="2017" name="Front. Plant Sci.">
        <title>Gene Classification and Mining of Molecular Markers Useful in Red Clover (Trifolium pratense) Breeding.</title>
        <authorList>
            <person name="Istvanek J."/>
            <person name="Dluhosova J."/>
            <person name="Dluhos P."/>
            <person name="Patkova L."/>
            <person name="Nedelnik J."/>
            <person name="Repkova J."/>
        </authorList>
    </citation>
    <scope>NUCLEOTIDE SEQUENCE [LARGE SCALE GENOMIC DNA]</scope>
    <source>
        <strain evidence="3">cv. Tatra</strain>
        <tissue evidence="2">Young leaves</tissue>
    </source>
</reference>
<proteinExistence type="inferred from homology"/>
<accession>A0A2K3N5X3</accession>